<sequence>MPRTKEQNEEIRLRRKEAIMKGALSVYVEKGYAAADIGDVAERAGVARGLVYYYYKDKRSLFRDLFTHMFQMSNTHTQNHFAKEGTAIELCRAFANSMYLSLFKNSEHVMFFFRMRFDLPELFAPEELQTGLWRDNNMRTVAQTLEKGMEEGHVRRMSPDLLVEQFWGTMMSGMLFLYRKREALLQEGKSLDEMRELLSSEIQDATDTCAATIRSDMLS</sequence>
<name>A0A1I4AYN0_9BACL</name>
<dbReference type="PROSITE" id="PS50977">
    <property type="entry name" value="HTH_TETR_2"/>
    <property type="match status" value="1"/>
</dbReference>
<dbReference type="Pfam" id="PF00440">
    <property type="entry name" value="TetR_N"/>
    <property type="match status" value="1"/>
</dbReference>
<protein>
    <submittedName>
        <fullName evidence="6">Transcriptional regulator, TetR family</fullName>
    </submittedName>
</protein>
<accession>A0A1I4AYN0</accession>
<evidence type="ECO:0000313" key="7">
    <source>
        <dbReference type="Proteomes" id="UP000198915"/>
    </source>
</evidence>
<dbReference type="SUPFAM" id="SSF48498">
    <property type="entry name" value="Tetracyclin repressor-like, C-terminal domain"/>
    <property type="match status" value="1"/>
</dbReference>
<evidence type="ECO:0000256" key="2">
    <source>
        <dbReference type="ARBA" id="ARBA00023125"/>
    </source>
</evidence>
<dbReference type="EMBL" id="FORT01000016">
    <property type="protein sequence ID" value="SFK61732.1"/>
    <property type="molecule type" value="Genomic_DNA"/>
</dbReference>
<proteinExistence type="predicted"/>
<reference evidence="7" key="1">
    <citation type="submission" date="2016-10" db="EMBL/GenBank/DDBJ databases">
        <authorList>
            <person name="Varghese N."/>
            <person name="Submissions S."/>
        </authorList>
    </citation>
    <scope>NUCLEOTIDE SEQUENCE [LARGE SCALE GENOMIC DNA]</scope>
    <source>
        <strain evidence="7">OK042</strain>
    </source>
</reference>
<dbReference type="PANTHER" id="PTHR30055:SF234">
    <property type="entry name" value="HTH-TYPE TRANSCRIPTIONAL REGULATOR BETI"/>
    <property type="match status" value="1"/>
</dbReference>
<dbReference type="GO" id="GO:0000976">
    <property type="term" value="F:transcription cis-regulatory region binding"/>
    <property type="evidence" value="ECO:0007669"/>
    <property type="project" value="TreeGrafter"/>
</dbReference>
<evidence type="ECO:0000256" key="4">
    <source>
        <dbReference type="PROSITE-ProRule" id="PRU00335"/>
    </source>
</evidence>
<evidence type="ECO:0000256" key="3">
    <source>
        <dbReference type="ARBA" id="ARBA00023163"/>
    </source>
</evidence>
<evidence type="ECO:0000313" key="6">
    <source>
        <dbReference type="EMBL" id="SFK61732.1"/>
    </source>
</evidence>
<dbReference type="GO" id="GO:0003700">
    <property type="term" value="F:DNA-binding transcription factor activity"/>
    <property type="evidence" value="ECO:0007669"/>
    <property type="project" value="TreeGrafter"/>
</dbReference>
<keyword evidence="7" id="KW-1185">Reference proteome</keyword>
<dbReference type="RefSeq" id="WP_092274170.1">
    <property type="nucleotide sequence ID" value="NZ_FORT01000016.1"/>
</dbReference>
<dbReference type="AlphaFoldDB" id="A0A1I4AYN0"/>
<dbReference type="InterPro" id="IPR001647">
    <property type="entry name" value="HTH_TetR"/>
</dbReference>
<dbReference type="STRING" id="1884381.SAMN05518846_11680"/>
<organism evidence="6 7">
    <name type="scientific">Brevibacillus centrosporus</name>
    <dbReference type="NCBI Taxonomy" id="54910"/>
    <lineage>
        <taxon>Bacteria</taxon>
        <taxon>Bacillati</taxon>
        <taxon>Bacillota</taxon>
        <taxon>Bacilli</taxon>
        <taxon>Bacillales</taxon>
        <taxon>Paenibacillaceae</taxon>
        <taxon>Brevibacillus</taxon>
    </lineage>
</organism>
<keyword evidence="2 4" id="KW-0238">DNA-binding</keyword>
<dbReference type="SUPFAM" id="SSF46689">
    <property type="entry name" value="Homeodomain-like"/>
    <property type="match status" value="1"/>
</dbReference>
<dbReference type="PRINTS" id="PR00455">
    <property type="entry name" value="HTHTETR"/>
</dbReference>
<dbReference type="InterPro" id="IPR050109">
    <property type="entry name" value="HTH-type_TetR-like_transc_reg"/>
</dbReference>
<keyword evidence="1" id="KW-0805">Transcription regulation</keyword>
<evidence type="ECO:0000259" key="5">
    <source>
        <dbReference type="PROSITE" id="PS50977"/>
    </source>
</evidence>
<dbReference type="PANTHER" id="PTHR30055">
    <property type="entry name" value="HTH-TYPE TRANSCRIPTIONAL REGULATOR RUTR"/>
    <property type="match status" value="1"/>
</dbReference>
<gene>
    <name evidence="6" type="ORF">SAMN05518846_11680</name>
</gene>
<keyword evidence="3" id="KW-0804">Transcription</keyword>
<dbReference type="InterPro" id="IPR009057">
    <property type="entry name" value="Homeodomain-like_sf"/>
</dbReference>
<feature type="DNA-binding region" description="H-T-H motif" evidence="4">
    <location>
        <begin position="36"/>
        <end position="55"/>
    </location>
</feature>
<dbReference type="Proteomes" id="UP000198915">
    <property type="component" value="Unassembled WGS sequence"/>
</dbReference>
<evidence type="ECO:0000256" key="1">
    <source>
        <dbReference type="ARBA" id="ARBA00023015"/>
    </source>
</evidence>
<feature type="domain" description="HTH tetR-type" evidence="5">
    <location>
        <begin position="13"/>
        <end position="73"/>
    </location>
</feature>
<dbReference type="Gene3D" id="1.10.357.10">
    <property type="entry name" value="Tetracycline Repressor, domain 2"/>
    <property type="match status" value="1"/>
</dbReference>
<dbReference type="InterPro" id="IPR036271">
    <property type="entry name" value="Tet_transcr_reg_TetR-rel_C_sf"/>
</dbReference>